<dbReference type="InterPro" id="IPR006036">
    <property type="entry name" value="K_uptake_TrkA"/>
</dbReference>
<dbReference type="Proteomes" id="UP000031419">
    <property type="component" value="Unassembled WGS sequence"/>
</dbReference>
<dbReference type="InterPro" id="IPR003148">
    <property type="entry name" value="RCK_N"/>
</dbReference>
<dbReference type="GO" id="GO:0015079">
    <property type="term" value="F:potassium ion transmembrane transporter activity"/>
    <property type="evidence" value="ECO:0007669"/>
    <property type="project" value="InterPro"/>
</dbReference>
<evidence type="ECO:0000256" key="2">
    <source>
        <dbReference type="ARBA" id="ARBA00022538"/>
    </source>
</evidence>
<dbReference type="SUPFAM" id="SSF51735">
    <property type="entry name" value="NAD(P)-binding Rossmann-fold domains"/>
    <property type="match status" value="1"/>
</dbReference>
<sequence length="221" mass="23907">MHVVIMGCGRVGAALAAALQRLGHTVAVVDRDPHAFHRLGRDFRGLQVTGNGFNKDILIEAGIERASAFAAVSNGDNSNIVSARVARETFGVERVVARIYDPKRAEVYQRLGIPTVATVSWTTDRFLRMLLPEGVATAWREPSGTMAVLQLPLHEDWVGHRVSELEAATGSRVAFIMRFGNGVLPDPGTIIQADDSVYVAAFSGTVNEVASISRRSPQESE</sequence>
<comment type="caution">
    <text evidence="7">The sequence shown here is derived from an EMBL/GenBank/DDBJ whole genome shotgun (WGS) entry which is preliminary data.</text>
</comment>
<evidence type="ECO:0000256" key="1">
    <source>
        <dbReference type="ARBA" id="ARBA00017378"/>
    </source>
</evidence>
<feature type="domain" description="RCK N-terminal" evidence="5">
    <location>
        <begin position="1"/>
        <end position="118"/>
    </location>
</feature>
<organism evidence="7 8">
    <name type="scientific">Saccharopolyspora rectivirgula</name>
    <dbReference type="NCBI Taxonomy" id="28042"/>
    <lineage>
        <taxon>Bacteria</taxon>
        <taxon>Bacillati</taxon>
        <taxon>Actinomycetota</taxon>
        <taxon>Actinomycetes</taxon>
        <taxon>Pseudonocardiales</taxon>
        <taxon>Pseudonocardiaceae</taxon>
        <taxon>Saccharopolyspora</taxon>
    </lineage>
</organism>
<dbReference type="eggNOG" id="COG0569">
    <property type="taxonomic scope" value="Bacteria"/>
</dbReference>
<dbReference type="PROSITE" id="PS51202">
    <property type="entry name" value="RCK_C"/>
    <property type="match status" value="1"/>
</dbReference>
<dbReference type="PROSITE" id="PS51201">
    <property type="entry name" value="RCK_N"/>
    <property type="match status" value="1"/>
</dbReference>
<dbReference type="InterPro" id="IPR006037">
    <property type="entry name" value="RCK_C"/>
</dbReference>
<dbReference type="Gene3D" id="3.40.50.720">
    <property type="entry name" value="NAD(P)-binding Rossmann-like Domain"/>
    <property type="match status" value="1"/>
</dbReference>
<evidence type="ECO:0000256" key="4">
    <source>
        <dbReference type="ARBA" id="ARBA00023027"/>
    </source>
</evidence>
<keyword evidence="2" id="KW-0813">Transport</keyword>
<dbReference type="Pfam" id="PF02254">
    <property type="entry name" value="TrkA_N"/>
    <property type="match status" value="1"/>
</dbReference>
<keyword evidence="4" id="KW-0520">NAD</keyword>
<dbReference type="InterPro" id="IPR036721">
    <property type="entry name" value="RCK_C_sf"/>
</dbReference>
<dbReference type="Gene3D" id="3.30.70.1450">
    <property type="entry name" value="Regulator of K+ conductance, C-terminal domain"/>
    <property type="match status" value="1"/>
</dbReference>
<dbReference type="PANTHER" id="PTHR43833:SF8">
    <property type="entry name" value="TRK SYSTEM POTASSIUM UPTAKE PROTEIN TRKA"/>
    <property type="match status" value="1"/>
</dbReference>
<evidence type="ECO:0000313" key="8">
    <source>
        <dbReference type="Proteomes" id="UP000031419"/>
    </source>
</evidence>
<dbReference type="Pfam" id="PF02080">
    <property type="entry name" value="TrkA_C"/>
    <property type="match status" value="1"/>
</dbReference>
<dbReference type="STRING" id="28042.GU90_01695"/>
<protein>
    <recommendedName>
        <fullName evidence="1">Trk system potassium uptake protein TrkA</fullName>
    </recommendedName>
</protein>
<evidence type="ECO:0000256" key="3">
    <source>
        <dbReference type="ARBA" id="ARBA00022958"/>
    </source>
</evidence>
<keyword evidence="2" id="KW-0406">Ion transport</keyword>
<dbReference type="AlphaFoldDB" id="A0A073B3S8"/>
<keyword evidence="8" id="KW-1185">Reference proteome</keyword>
<evidence type="ECO:0000259" key="5">
    <source>
        <dbReference type="PROSITE" id="PS51201"/>
    </source>
</evidence>
<dbReference type="RefSeq" id="WP_029720943.1">
    <property type="nucleotide sequence ID" value="NZ_JNVU01000005.1"/>
</dbReference>
<dbReference type="InterPro" id="IPR050721">
    <property type="entry name" value="Trk_Ktr_HKT_K-transport"/>
</dbReference>
<name>A0A073B3S8_9PSEU</name>
<evidence type="ECO:0000259" key="6">
    <source>
        <dbReference type="PROSITE" id="PS51202"/>
    </source>
</evidence>
<dbReference type="GO" id="GO:0005886">
    <property type="term" value="C:plasma membrane"/>
    <property type="evidence" value="ECO:0007669"/>
    <property type="project" value="InterPro"/>
</dbReference>
<dbReference type="PRINTS" id="PR00335">
    <property type="entry name" value="KUPTAKETRKA"/>
</dbReference>
<proteinExistence type="predicted"/>
<dbReference type="PANTHER" id="PTHR43833">
    <property type="entry name" value="POTASSIUM CHANNEL PROTEIN 2-RELATED-RELATED"/>
    <property type="match status" value="1"/>
</dbReference>
<dbReference type="SUPFAM" id="SSF116726">
    <property type="entry name" value="TrkA C-terminal domain-like"/>
    <property type="match status" value="1"/>
</dbReference>
<accession>A0A073B3S8</accession>
<evidence type="ECO:0000313" key="7">
    <source>
        <dbReference type="EMBL" id="KEI45937.1"/>
    </source>
</evidence>
<keyword evidence="3" id="KW-0630">Potassium</keyword>
<dbReference type="OrthoDB" id="3208998at2"/>
<feature type="domain" description="RCK C-terminal" evidence="6">
    <location>
        <begin position="133"/>
        <end position="215"/>
    </location>
</feature>
<keyword evidence="2" id="KW-0633">Potassium transport</keyword>
<gene>
    <name evidence="7" type="ORF">GU90_01695</name>
</gene>
<dbReference type="EMBL" id="JNVU01000005">
    <property type="protein sequence ID" value="KEI45937.1"/>
    <property type="molecule type" value="Genomic_DNA"/>
</dbReference>
<reference evidence="7 8" key="1">
    <citation type="submission" date="2014-06" db="EMBL/GenBank/DDBJ databases">
        <title>Saccharopolyspora rectivirgula DSM-43113 Genome sequencing.</title>
        <authorList>
            <person name="Barrera C."/>
            <person name="Millon L."/>
            <person name="Rognon B."/>
            <person name="Zaugg C."/>
            <person name="Monod M."/>
        </authorList>
    </citation>
    <scope>NUCLEOTIDE SEQUENCE [LARGE SCALE GENOMIC DNA]</scope>
    <source>
        <strain evidence="7 8">DSM 43113</strain>
    </source>
</reference>
<dbReference type="InterPro" id="IPR036291">
    <property type="entry name" value="NAD(P)-bd_dom_sf"/>
</dbReference>